<evidence type="ECO:0000256" key="11">
    <source>
        <dbReference type="ARBA" id="ARBA00022989"/>
    </source>
</evidence>
<dbReference type="InterPro" id="IPR005467">
    <property type="entry name" value="His_kinase_dom"/>
</dbReference>
<dbReference type="AlphaFoldDB" id="A0A2T3FRD1"/>
<dbReference type="CDD" id="cd00082">
    <property type="entry name" value="HisKA"/>
    <property type="match status" value="1"/>
</dbReference>
<keyword evidence="12" id="KW-0902">Two-component regulatory system</keyword>
<keyword evidence="9 17" id="KW-0418">Kinase</keyword>
<evidence type="ECO:0000313" key="18">
    <source>
        <dbReference type="Proteomes" id="UP000241048"/>
    </source>
</evidence>
<evidence type="ECO:0000256" key="4">
    <source>
        <dbReference type="ARBA" id="ARBA00022475"/>
    </source>
</evidence>
<keyword evidence="18" id="KW-1185">Reference proteome</keyword>
<proteinExistence type="predicted"/>
<comment type="catalytic activity">
    <reaction evidence="1">
        <text>ATP + protein L-histidine = ADP + protein N-phospho-L-histidine.</text>
        <dbReference type="EC" id="2.7.13.3"/>
    </reaction>
</comment>
<feature type="domain" description="Histidine kinase" evidence="16">
    <location>
        <begin position="557"/>
        <end position="762"/>
    </location>
</feature>
<gene>
    <name evidence="17" type="ORF">C7U56_08170</name>
</gene>
<dbReference type="GO" id="GO:0005524">
    <property type="term" value="F:ATP binding"/>
    <property type="evidence" value="ECO:0007669"/>
    <property type="project" value="UniProtKB-KW"/>
</dbReference>
<dbReference type="EC" id="2.7.13.3" evidence="3"/>
<dbReference type="Pfam" id="PF00512">
    <property type="entry name" value="HisKA"/>
    <property type="match status" value="1"/>
</dbReference>
<feature type="transmembrane region" description="Helical" evidence="15">
    <location>
        <begin position="295"/>
        <end position="318"/>
    </location>
</feature>
<protein>
    <recommendedName>
        <fullName evidence="3">histidine kinase</fullName>
        <ecNumber evidence="3">2.7.13.3</ecNumber>
    </recommendedName>
</protein>
<feature type="compositionally biased region" description="Basic and acidic residues" evidence="14">
    <location>
        <begin position="794"/>
        <end position="815"/>
    </location>
</feature>
<keyword evidence="5" id="KW-0597">Phosphoprotein</keyword>
<keyword evidence="7 15" id="KW-0812">Transmembrane</keyword>
<dbReference type="GO" id="GO:0000155">
    <property type="term" value="F:phosphorelay sensor kinase activity"/>
    <property type="evidence" value="ECO:0007669"/>
    <property type="project" value="InterPro"/>
</dbReference>
<dbReference type="InterPro" id="IPR050398">
    <property type="entry name" value="HssS/ArlS-like"/>
</dbReference>
<dbReference type="InterPro" id="IPR003661">
    <property type="entry name" value="HisK_dim/P_dom"/>
</dbReference>
<keyword evidence="10" id="KW-0067">ATP-binding</keyword>
<comment type="subcellular location">
    <subcellularLocation>
        <location evidence="2">Cell membrane</location>
        <topology evidence="2">Multi-pass membrane protein</topology>
    </subcellularLocation>
</comment>
<evidence type="ECO:0000256" key="5">
    <source>
        <dbReference type="ARBA" id="ARBA00022553"/>
    </source>
</evidence>
<evidence type="ECO:0000259" key="16">
    <source>
        <dbReference type="PROSITE" id="PS50109"/>
    </source>
</evidence>
<dbReference type="SUPFAM" id="SSF55874">
    <property type="entry name" value="ATPase domain of HSP90 chaperone/DNA topoisomerase II/histidine kinase"/>
    <property type="match status" value="1"/>
</dbReference>
<evidence type="ECO:0000256" key="15">
    <source>
        <dbReference type="SAM" id="Phobius"/>
    </source>
</evidence>
<dbReference type="Pfam" id="PF02518">
    <property type="entry name" value="HATPase_c"/>
    <property type="match status" value="1"/>
</dbReference>
<reference evidence="17 18" key="1">
    <citation type="submission" date="2018-03" db="EMBL/GenBank/DDBJ databases">
        <title>Lachnoclostridium SNUG30386 gen.nov., sp.nov., isolated from human faeces.</title>
        <authorList>
            <person name="Seo B."/>
            <person name="Jeon K."/>
            <person name="Ko G."/>
        </authorList>
    </citation>
    <scope>NUCLEOTIDE SEQUENCE [LARGE SCALE GENOMIC DNA]</scope>
    <source>
        <strain evidence="17 18">SNUG30386</strain>
    </source>
</reference>
<organism evidence="17 18">
    <name type="scientific">Clostridium fessum</name>
    <dbReference type="NCBI Taxonomy" id="2126740"/>
    <lineage>
        <taxon>Bacteria</taxon>
        <taxon>Bacillati</taxon>
        <taxon>Bacillota</taxon>
        <taxon>Clostridia</taxon>
        <taxon>Eubacteriales</taxon>
        <taxon>Clostridiaceae</taxon>
        <taxon>Clostridium</taxon>
    </lineage>
</organism>
<keyword evidence="11 15" id="KW-1133">Transmembrane helix</keyword>
<evidence type="ECO:0000256" key="2">
    <source>
        <dbReference type="ARBA" id="ARBA00004651"/>
    </source>
</evidence>
<feature type="transmembrane region" description="Helical" evidence="15">
    <location>
        <begin position="345"/>
        <end position="371"/>
    </location>
</feature>
<sequence>MTKLSHIPMQIQKWIASLAHLFFLILGLIGISLMYINGNFGLGLTGIGSVPYEDTAEFNTQFNNDLNDIFLYMEYQDVFGADSSIDLSRRMLKMTFGPSETENFSLSSLISYLESMGYQLDDDFNCQKVSEPADGVKSREGYVEWSVQEPQRIYSYRSASRKRSTLEDAAVEIMDTLHRYYTVYNRFVANPSNLHFKIQYTEPDSDQSETTQFTNTDSLTPENVKEYGRYAYLPGNSVFYDTNMKAIPLSSISALASNNPYTGSDYYLLIGIDTNYPVTDLYARTHTAYLHRQHLYLTGFALTIFATIGLLLSFLFLFRVSGYQSYRSFDVTLHGFDKSGTETGIVFFAAMTAIALVVSDLILIRILHLVIPSQYWYFSDHSLQALVLYLGGLLLFFSLLRRYRAGTLWTSSLICRIQKKMLILKTRQNFRSRLGIGFVLYLAINTALISLAWYFWDRVYASLYVVYLLTGLTVLVFLLFNLWIFYILFRQAIEQESIRDAVQQLSTGETSYQLNLDEFDGPELTLAEGLNNISSGLETALQEKMKSERLKTNLITNVSHDIKTPLTSIINYVNLMKREHIEDARINAYLDVLDQKSQRLKTLIEDLVEASKASSGNVKLEFTDIDLVQMAFQTNGEFEEKLDARHLQLIINAPREPLMIRADGRRLWRVLENLYNNVCKYAMEGSRVYVDLAHVPGNPETGTAGQAVFTIKNISANPLNIRADELTERFVRGDVARTTEGSGLGLSIAKDLTELQKGQFSLYIDGDLFKAQVAFDLVEKTTEKAVEDAKIIEETDASKATEKPKKGDELKKTNIPEEATIQKEVNGESSENAINETINTTENSRNE</sequence>
<name>A0A2T3FRD1_9CLOT</name>
<keyword evidence="6" id="KW-0808">Transferase</keyword>
<dbReference type="Gene3D" id="3.30.565.10">
    <property type="entry name" value="Histidine kinase-like ATPase, C-terminal domain"/>
    <property type="match status" value="1"/>
</dbReference>
<evidence type="ECO:0000256" key="9">
    <source>
        <dbReference type="ARBA" id="ARBA00022777"/>
    </source>
</evidence>
<feature type="transmembrane region" description="Helical" evidence="15">
    <location>
        <begin position="434"/>
        <end position="456"/>
    </location>
</feature>
<feature type="compositionally biased region" description="Low complexity" evidence="14">
    <location>
        <begin position="830"/>
        <end position="847"/>
    </location>
</feature>
<dbReference type="GO" id="GO:0005886">
    <property type="term" value="C:plasma membrane"/>
    <property type="evidence" value="ECO:0007669"/>
    <property type="project" value="UniProtKB-SubCell"/>
</dbReference>
<dbReference type="InterPro" id="IPR036097">
    <property type="entry name" value="HisK_dim/P_sf"/>
</dbReference>
<dbReference type="SUPFAM" id="SSF47384">
    <property type="entry name" value="Homodimeric domain of signal transducing histidine kinase"/>
    <property type="match status" value="1"/>
</dbReference>
<dbReference type="InterPro" id="IPR003594">
    <property type="entry name" value="HATPase_dom"/>
</dbReference>
<dbReference type="RefSeq" id="WP_107000855.1">
    <property type="nucleotide sequence ID" value="NZ_JAQDZI010000002.1"/>
</dbReference>
<evidence type="ECO:0000256" key="12">
    <source>
        <dbReference type="ARBA" id="ARBA00023012"/>
    </source>
</evidence>
<keyword evidence="4" id="KW-1003">Cell membrane</keyword>
<accession>A0A2T3FRD1</accession>
<keyword evidence="8" id="KW-0547">Nucleotide-binding</keyword>
<dbReference type="InterPro" id="IPR036890">
    <property type="entry name" value="HATPase_C_sf"/>
</dbReference>
<evidence type="ECO:0000256" key="3">
    <source>
        <dbReference type="ARBA" id="ARBA00012438"/>
    </source>
</evidence>
<evidence type="ECO:0000256" key="14">
    <source>
        <dbReference type="SAM" id="MobiDB-lite"/>
    </source>
</evidence>
<dbReference type="SMART" id="SM00387">
    <property type="entry name" value="HATPase_c"/>
    <property type="match status" value="1"/>
</dbReference>
<evidence type="ECO:0000256" key="8">
    <source>
        <dbReference type="ARBA" id="ARBA00022741"/>
    </source>
</evidence>
<feature type="region of interest" description="Disordered" evidence="14">
    <location>
        <begin position="794"/>
        <end position="847"/>
    </location>
</feature>
<evidence type="ECO:0000256" key="7">
    <source>
        <dbReference type="ARBA" id="ARBA00022692"/>
    </source>
</evidence>
<evidence type="ECO:0000313" key="17">
    <source>
        <dbReference type="EMBL" id="PST37824.1"/>
    </source>
</evidence>
<dbReference type="Proteomes" id="UP000241048">
    <property type="component" value="Unassembled WGS sequence"/>
</dbReference>
<dbReference type="PANTHER" id="PTHR45528">
    <property type="entry name" value="SENSOR HISTIDINE KINASE CPXA"/>
    <property type="match status" value="1"/>
</dbReference>
<dbReference type="SMART" id="SM00388">
    <property type="entry name" value="HisKA"/>
    <property type="match status" value="1"/>
</dbReference>
<keyword evidence="13 15" id="KW-0472">Membrane</keyword>
<dbReference type="EMBL" id="PYLO01000002">
    <property type="protein sequence ID" value="PST37824.1"/>
    <property type="molecule type" value="Genomic_DNA"/>
</dbReference>
<feature type="transmembrane region" description="Helical" evidence="15">
    <location>
        <begin position="14"/>
        <end position="36"/>
    </location>
</feature>
<dbReference type="PANTHER" id="PTHR45528:SF1">
    <property type="entry name" value="SENSOR HISTIDINE KINASE CPXA"/>
    <property type="match status" value="1"/>
</dbReference>
<dbReference type="Gene3D" id="1.10.287.130">
    <property type="match status" value="1"/>
</dbReference>
<comment type="caution">
    <text evidence="17">The sequence shown here is derived from an EMBL/GenBank/DDBJ whole genome shotgun (WGS) entry which is preliminary data.</text>
</comment>
<evidence type="ECO:0000256" key="13">
    <source>
        <dbReference type="ARBA" id="ARBA00023136"/>
    </source>
</evidence>
<evidence type="ECO:0000256" key="6">
    <source>
        <dbReference type="ARBA" id="ARBA00022679"/>
    </source>
</evidence>
<evidence type="ECO:0000256" key="1">
    <source>
        <dbReference type="ARBA" id="ARBA00000085"/>
    </source>
</evidence>
<dbReference type="PROSITE" id="PS50109">
    <property type="entry name" value="HIS_KIN"/>
    <property type="match status" value="1"/>
</dbReference>
<feature type="transmembrane region" description="Helical" evidence="15">
    <location>
        <begin position="383"/>
        <end position="400"/>
    </location>
</feature>
<feature type="transmembrane region" description="Helical" evidence="15">
    <location>
        <begin position="462"/>
        <end position="489"/>
    </location>
</feature>
<evidence type="ECO:0000256" key="10">
    <source>
        <dbReference type="ARBA" id="ARBA00022840"/>
    </source>
</evidence>